<dbReference type="SMART" id="SM00343">
    <property type="entry name" value="ZnF_C2HC"/>
    <property type="match status" value="2"/>
</dbReference>
<dbReference type="CDD" id="cd01647">
    <property type="entry name" value="RT_LTR"/>
    <property type="match status" value="1"/>
</dbReference>
<evidence type="ECO:0000313" key="3">
    <source>
        <dbReference type="EMBL" id="GJT19886.1"/>
    </source>
</evidence>
<keyword evidence="3" id="KW-0548">Nucleotidyltransferase</keyword>
<dbReference type="SUPFAM" id="SSF56672">
    <property type="entry name" value="DNA/RNA polymerases"/>
    <property type="match status" value="1"/>
</dbReference>
<reference evidence="3" key="1">
    <citation type="journal article" date="2022" name="Int. J. Mol. Sci.">
        <title>Draft Genome of Tanacetum Coccineum: Genomic Comparison of Closely Related Tanacetum-Family Plants.</title>
        <authorList>
            <person name="Yamashiro T."/>
            <person name="Shiraishi A."/>
            <person name="Nakayama K."/>
            <person name="Satake H."/>
        </authorList>
    </citation>
    <scope>NUCLEOTIDE SEQUENCE</scope>
</reference>
<feature type="region of interest" description="Disordered" evidence="1">
    <location>
        <begin position="108"/>
        <end position="145"/>
    </location>
</feature>
<accession>A0ABQ5BYQ9</accession>
<feature type="compositionally biased region" description="Basic and acidic residues" evidence="1">
    <location>
        <begin position="117"/>
        <end position="132"/>
    </location>
</feature>
<dbReference type="InterPro" id="IPR043128">
    <property type="entry name" value="Rev_trsase/Diguanyl_cyclase"/>
</dbReference>
<proteinExistence type="predicted"/>
<evidence type="ECO:0000256" key="1">
    <source>
        <dbReference type="SAM" id="MobiDB-lite"/>
    </source>
</evidence>
<feature type="domain" description="CCHC-type" evidence="2">
    <location>
        <begin position="170"/>
        <end position="189"/>
    </location>
</feature>
<organism evidence="3 4">
    <name type="scientific">Tanacetum coccineum</name>
    <dbReference type="NCBI Taxonomy" id="301880"/>
    <lineage>
        <taxon>Eukaryota</taxon>
        <taxon>Viridiplantae</taxon>
        <taxon>Streptophyta</taxon>
        <taxon>Embryophyta</taxon>
        <taxon>Tracheophyta</taxon>
        <taxon>Spermatophyta</taxon>
        <taxon>Magnoliopsida</taxon>
        <taxon>eudicotyledons</taxon>
        <taxon>Gunneridae</taxon>
        <taxon>Pentapetalae</taxon>
        <taxon>asterids</taxon>
        <taxon>campanulids</taxon>
        <taxon>Asterales</taxon>
        <taxon>Asteraceae</taxon>
        <taxon>Asteroideae</taxon>
        <taxon>Anthemideae</taxon>
        <taxon>Anthemidinae</taxon>
        <taxon>Tanacetum</taxon>
    </lineage>
</organism>
<dbReference type="InterPro" id="IPR021109">
    <property type="entry name" value="Peptidase_aspartic_dom_sf"/>
</dbReference>
<dbReference type="Pfam" id="PF08284">
    <property type="entry name" value="RVP_2"/>
    <property type="match status" value="1"/>
</dbReference>
<reference evidence="3" key="2">
    <citation type="submission" date="2022-01" db="EMBL/GenBank/DDBJ databases">
        <authorList>
            <person name="Yamashiro T."/>
            <person name="Shiraishi A."/>
            <person name="Satake H."/>
            <person name="Nakayama K."/>
        </authorList>
    </citation>
    <scope>NUCLEOTIDE SEQUENCE</scope>
</reference>
<name>A0ABQ5BYQ9_9ASTR</name>
<sequence length="494" mass="56886">MSGCRVNQKVKYTTGSFIDKELTWWNTQVQTRGQEAAVSMTWEHFKVLMRKELCPNNKMQKLETEFWCHAMVGAGHVVYTDLFYELARLSAVLKAGVLTDEAIRNGSLKKNTKKRGNNRELNRDGNVRDDKKRSRTGRPFATTTNPVRREYTGTAPKCTNCSFHHNLEMPCRTCKNYNRLGHFTKDCKMGPRMATQVNARNPTTVREVCFECGGTDHYKATCPRLNRASRQGGKRQNKGMAIERGQGRGNNGIEPSSLGFSYEIEIASGQLVEINKVIRYCKLEIEGHTFDIDLILLGHESFDVIVGMDWLSRHKAEIICHEKLFRIPPPYGIILRVLGENPDEKMRNLMSAKAKEQKLKDIVVVRNFFESPYRLAPSEMEELSSQLRELQDKDLQSGYYQLRVHEDDISKSTFRTRYGHFEFTLMPFGLTNAPTTKEEHEMHLGLILELLKKEKLYTKFFKCELWLQEVHFLGHVINGDGIHVDPNKIETVKN</sequence>
<protein>
    <submittedName>
        <fullName evidence="3">Reverse transcriptase domain-containing protein</fullName>
    </submittedName>
</protein>
<comment type="caution">
    <text evidence="3">The sequence shown here is derived from an EMBL/GenBank/DDBJ whole genome shotgun (WGS) entry which is preliminary data.</text>
</comment>
<keyword evidence="3" id="KW-0808">Transferase</keyword>
<dbReference type="EMBL" id="BQNB010013755">
    <property type="protein sequence ID" value="GJT19886.1"/>
    <property type="molecule type" value="Genomic_DNA"/>
</dbReference>
<dbReference type="Gene3D" id="3.10.10.10">
    <property type="entry name" value="HIV Type 1 Reverse Transcriptase, subunit A, domain 1"/>
    <property type="match status" value="1"/>
</dbReference>
<dbReference type="InterPro" id="IPR032567">
    <property type="entry name" value="RTL1-rel"/>
</dbReference>
<evidence type="ECO:0000313" key="4">
    <source>
        <dbReference type="Proteomes" id="UP001151760"/>
    </source>
</evidence>
<dbReference type="CDD" id="cd00303">
    <property type="entry name" value="retropepsin_like"/>
    <property type="match status" value="1"/>
</dbReference>
<dbReference type="PANTHER" id="PTHR15503:SF45">
    <property type="entry name" value="RNA-DIRECTED DNA POLYMERASE HOMOLOG"/>
    <property type="match status" value="1"/>
</dbReference>
<evidence type="ECO:0000259" key="2">
    <source>
        <dbReference type="SMART" id="SM00343"/>
    </source>
</evidence>
<dbReference type="Proteomes" id="UP001151760">
    <property type="component" value="Unassembled WGS sequence"/>
</dbReference>
<gene>
    <name evidence="3" type="ORF">Tco_0878592</name>
</gene>
<dbReference type="InterPro" id="IPR043502">
    <property type="entry name" value="DNA/RNA_pol_sf"/>
</dbReference>
<keyword evidence="4" id="KW-1185">Reference proteome</keyword>
<dbReference type="GO" id="GO:0003964">
    <property type="term" value="F:RNA-directed DNA polymerase activity"/>
    <property type="evidence" value="ECO:0007669"/>
    <property type="project" value="UniProtKB-KW"/>
</dbReference>
<feature type="region of interest" description="Disordered" evidence="1">
    <location>
        <begin position="227"/>
        <end position="252"/>
    </location>
</feature>
<feature type="domain" description="CCHC-type" evidence="2">
    <location>
        <begin position="208"/>
        <end position="224"/>
    </location>
</feature>
<dbReference type="Gene3D" id="3.30.70.270">
    <property type="match status" value="2"/>
</dbReference>
<keyword evidence="3" id="KW-0695">RNA-directed DNA polymerase</keyword>
<dbReference type="PANTHER" id="PTHR15503">
    <property type="entry name" value="LDOC1 RELATED"/>
    <property type="match status" value="1"/>
</dbReference>
<dbReference type="Gene3D" id="4.10.60.10">
    <property type="entry name" value="Zinc finger, CCHC-type"/>
    <property type="match status" value="1"/>
</dbReference>
<dbReference type="InterPro" id="IPR001878">
    <property type="entry name" value="Znf_CCHC"/>
</dbReference>
<dbReference type="Gene3D" id="2.40.70.10">
    <property type="entry name" value="Acid Proteases"/>
    <property type="match status" value="1"/>
</dbReference>